<name>A0A2S6AD02_9NOCA</name>
<dbReference type="CDD" id="cd05233">
    <property type="entry name" value="SDR_c"/>
    <property type="match status" value="1"/>
</dbReference>
<dbReference type="Proteomes" id="UP000238356">
    <property type="component" value="Unassembled WGS sequence"/>
</dbReference>
<dbReference type="PANTHER" id="PTHR43391">
    <property type="entry name" value="RETINOL DEHYDROGENASE-RELATED"/>
    <property type="match status" value="1"/>
</dbReference>
<evidence type="ECO:0000313" key="6">
    <source>
        <dbReference type="Proteomes" id="UP000238356"/>
    </source>
</evidence>
<dbReference type="PRINTS" id="PR00080">
    <property type="entry name" value="SDRFAMILY"/>
</dbReference>
<reference evidence="5 6" key="1">
    <citation type="submission" date="2018-02" db="EMBL/GenBank/DDBJ databases">
        <title>8 Nocardia nova and 1 Nocardia cyriacigeorgica strain used for evolution to TMP-SMX.</title>
        <authorList>
            <person name="Mehta H."/>
            <person name="Weng J."/>
            <person name="Shamoo Y."/>
        </authorList>
    </citation>
    <scope>NUCLEOTIDE SEQUENCE [LARGE SCALE GENOMIC DNA]</scope>
    <source>
        <strain evidence="5 6">BAA2227</strain>
    </source>
</reference>
<protein>
    <submittedName>
        <fullName evidence="5">SDR family NAD(P)-dependent oxidoreductase</fullName>
    </submittedName>
</protein>
<dbReference type="RefSeq" id="WP_063011755.1">
    <property type="nucleotide sequence ID" value="NZ_JAUJFK010000005.1"/>
</dbReference>
<dbReference type="Pfam" id="PF00106">
    <property type="entry name" value="adh_short"/>
    <property type="match status" value="1"/>
</dbReference>
<dbReference type="EMBL" id="PSZD01000002">
    <property type="protein sequence ID" value="PPJ31951.1"/>
    <property type="molecule type" value="Genomic_DNA"/>
</dbReference>
<keyword evidence="6" id="KW-1185">Reference proteome</keyword>
<dbReference type="AlphaFoldDB" id="A0A2S6AD02"/>
<evidence type="ECO:0000313" key="5">
    <source>
        <dbReference type="EMBL" id="PPJ31951.1"/>
    </source>
</evidence>
<gene>
    <name evidence="5" type="ORF">C5F51_03555</name>
</gene>
<dbReference type="SMART" id="SM00822">
    <property type="entry name" value="PKS_KR"/>
    <property type="match status" value="1"/>
</dbReference>
<dbReference type="InterPro" id="IPR020904">
    <property type="entry name" value="Sc_DH/Rdtase_CS"/>
</dbReference>
<dbReference type="SUPFAM" id="SSF51735">
    <property type="entry name" value="NAD(P)-binding Rossmann-fold domains"/>
    <property type="match status" value="1"/>
</dbReference>
<feature type="domain" description="Ketoreductase" evidence="4">
    <location>
        <begin position="6"/>
        <end position="193"/>
    </location>
</feature>
<dbReference type="InterPro" id="IPR002347">
    <property type="entry name" value="SDR_fam"/>
</dbReference>
<evidence type="ECO:0000256" key="1">
    <source>
        <dbReference type="ARBA" id="ARBA00006484"/>
    </source>
</evidence>
<dbReference type="InterPro" id="IPR036291">
    <property type="entry name" value="NAD(P)-bd_dom_sf"/>
</dbReference>
<comment type="similarity">
    <text evidence="1 3">Belongs to the short-chain dehydrogenases/reductases (SDR) family.</text>
</comment>
<keyword evidence="2" id="KW-0560">Oxidoreductase</keyword>
<accession>A0A2S6AD02</accession>
<comment type="caution">
    <text evidence="5">The sequence shown here is derived from an EMBL/GenBank/DDBJ whole genome shotgun (WGS) entry which is preliminary data.</text>
</comment>
<evidence type="ECO:0000256" key="3">
    <source>
        <dbReference type="RuleBase" id="RU000363"/>
    </source>
</evidence>
<organism evidence="5 6">
    <name type="scientific">Nocardia nova</name>
    <dbReference type="NCBI Taxonomy" id="37330"/>
    <lineage>
        <taxon>Bacteria</taxon>
        <taxon>Bacillati</taxon>
        <taxon>Actinomycetota</taxon>
        <taxon>Actinomycetes</taxon>
        <taxon>Mycobacteriales</taxon>
        <taxon>Nocardiaceae</taxon>
        <taxon>Nocardia</taxon>
    </lineage>
</organism>
<dbReference type="InterPro" id="IPR057326">
    <property type="entry name" value="KR_dom"/>
</dbReference>
<sequence>MQVAGKVFVVTGAGNGIGRCVALELVRRGAIVAGADLDEQALAATADLVTDRSRFSAHRLDIGDRDAVQAFPDAVIAAHGHVDGLFNIAGIAQQMQTVAEVDDDRIDTLMRVNFFGSVWMCRAFLPHLSQRPEATIMNTSSLSAIVPVPGSTFYGASKAALAMFGYGLSQDLRGRRSAVTVTTALPGTVWTDLVRASAAQLGAPEPVARAFAARPERVAKRMIDATMRGRGRVVIGKDAHVYNLTRRLSSRLADRLAYLQVGKIFYARRGGH</sequence>
<dbReference type="PANTHER" id="PTHR43391:SF82">
    <property type="entry name" value="OXIDOREDUCTASE SADH-RELATED"/>
    <property type="match status" value="1"/>
</dbReference>
<dbReference type="GO" id="GO:0016491">
    <property type="term" value="F:oxidoreductase activity"/>
    <property type="evidence" value="ECO:0007669"/>
    <property type="project" value="UniProtKB-KW"/>
</dbReference>
<dbReference type="PROSITE" id="PS00061">
    <property type="entry name" value="ADH_SHORT"/>
    <property type="match status" value="1"/>
</dbReference>
<evidence type="ECO:0000256" key="2">
    <source>
        <dbReference type="ARBA" id="ARBA00023002"/>
    </source>
</evidence>
<evidence type="ECO:0000259" key="4">
    <source>
        <dbReference type="SMART" id="SM00822"/>
    </source>
</evidence>
<proteinExistence type="inferred from homology"/>
<dbReference type="PRINTS" id="PR00081">
    <property type="entry name" value="GDHRDH"/>
</dbReference>
<dbReference type="Gene3D" id="3.40.50.720">
    <property type="entry name" value="NAD(P)-binding Rossmann-like Domain"/>
    <property type="match status" value="1"/>
</dbReference>